<evidence type="ECO:0000256" key="1">
    <source>
        <dbReference type="SAM" id="Phobius"/>
    </source>
</evidence>
<sequence>MQTTLVERRSGNERRRRTLAAYWHGARNPRRRAGRRLADTLYPIIDWHSPRVFALVLSILLLCVSDGVLTVLLISKGAVEVNPVMAKFVPHALGWFAAAKLTLTGLGAMALVACSRMRLFRGAIRGETLLAAIAVGYIALVVYELRMLDRLH</sequence>
<keyword evidence="1" id="KW-0472">Membrane</keyword>
<keyword evidence="1" id="KW-0812">Transmembrane</keyword>
<proteinExistence type="predicted"/>
<evidence type="ECO:0000313" key="3">
    <source>
        <dbReference type="EMBL" id="MBB6096396.1"/>
    </source>
</evidence>
<dbReference type="AlphaFoldDB" id="A0A841HU10"/>
<keyword evidence="4" id="KW-1185">Reference proteome</keyword>
<dbReference type="InterPro" id="IPR043717">
    <property type="entry name" value="DUF5658"/>
</dbReference>
<dbReference type="EMBL" id="JACHHZ010000007">
    <property type="protein sequence ID" value="MBB6096396.1"/>
    <property type="molecule type" value="Genomic_DNA"/>
</dbReference>
<evidence type="ECO:0000259" key="2">
    <source>
        <dbReference type="Pfam" id="PF18902"/>
    </source>
</evidence>
<dbReference type="RefSeq" id="WP_184335778.1">
    <property type="nucleotide sequence ID" value="NZ_JACHHZ010000007.1"/>
</dbReference>
<name>A0A841HU10_9GAMM</name>
<reference evidence="3 4" key="1">
    <citation type="submission" date="2020-08" db="EMBL/GenBank/DDBJ databases">
        <title>Genomic Encyclopedia of Type Strains, Phase IV (KMG-IV): sequencing the most valuable type-strain genomes for metagenomic binning, comparative biology and taxonomic classification.</title>
        <authorList>
            <person name="Goeker M."/>
        </authorList>
    </citation>
    <scope>NUCLEOTIDE SEQUENCE [LARGE SCALE GENOMIC DNA]</scope>
    <source>
        <strain evidence="3 4">DSM 26723</strain>
    </source>
</reference>
<evidence type="ECO:0000313" key="4">
    <source>
        <dbReference type="Proteomes" id="UP000588068"/>
    </source>
</evidence>
<organism evidence="3 4">
    <name type="scientific">Povalibacter uvarum</name>
    <dbReference type="NCBI Taxonomy" id="732238"/>
    <lineage>
        <taxon>Bacteria</taxon>
        <taxon>Pseudomonadati</taxon>
        <taxon>Pseudomonadota</taxon>
        <taxon>Gammaproteobacteria</taxon>
        <taxon>Steroidobacterales</taxon>
        <taxon>Steroidobacteraceae</taxon>
        <taxon>Povalibacter</taxon>
    </lineage>
</organism>
<dbReference type="Pfam" id="PF18902">
    <property type="entry name" value="DUF5658"/>
    <property type="match status" value="1"/>
</dbReference>
<comment type="caution">
    <text evidence="3">The sequence shown here is derived from an EMBL/GenBank/DDBJ whole genome shotgun (WGS) entry which is preliminary data.</text>
</comment>
<feature type="domain" description="DUF5658" evidence="2">
    <location>
        <begin position="59"/>
        <end position="148"/>
    </location>
</feature>
<gene>
    <name evidence="3" type="ORF">HNQ60_005318</name>
</gene>
<dbReference type="Proteomes" id="UP000588068">
    <property type="component" value="Unassembled WGS sequence"/>
</dbReference>
<protein>
    <recommendedName>
        <fullName evidence="2">DUF5658 domain-containing protein</fullName>
    </recommendedName>
</protein>
<feature type="transmembrane region" description="Helical" evidence="1">
    <location>
        <begin position="126"/>
        <end position="143"/>
    </location>
</feature>
<accession>A0A841HU10</accession>
<keyword evidence="1" id="KW-1133">Transmembrane helix</keyword>
<feature type="transmembrane region" description="Helical" evidence="1">
    <location>
        <begin position="52"/>
        <end position="74"/>
    </location>
</feature>
<feature type="transmembrane region" description="Helical" evidence="1">
    <location>
        <begin position="94"/>
        <end position="114"/>
    </location>
</feature>